<dbReference type="EMBL" id="JAPTMU010000012">
    <property type="protein sequence ID" value="KAJ4934249.1"/>
    <property type="molecule type" value="Genomic_DNA"/>
</dbReference>
<dbReference type="Proteomes" id="UP001219934">
    <property type="component" value="Unassembled WGS sequence"/>
</dbReference>
<keyword evidence="3" id="KW-1185">Reference proteome</keyword>
<feature type="compositionally biased region" description="Acidic residues" evidence="1">
    <location>
        <begin position="1462"/>
        <end position="1481"/>
    </location>
</feature>
<reference evidence="2" key="1">
    <citation type="submission" date="2022-11" db="EMBL/GenBank/DDBJ databases">
        <title>Chromosome-level genome of Pogonophryne albipinna.</title>
        <authorList>
            <person name="Jo E."/>
        </authorList>
    </citation>
    <scope>NUCLEOTIDE SEQUENCE</scope>
    <source>
        <strain evidence="2">SGF0006</strain>
        <tissue evidence="2">Muscle</tissue>
    </source>
</reference>
<name>A0AAD6B0W2_9TELE</name>
<proteinExistence type="predicted"/>
<dbReference type="PANTHER" id="PTHR46704">
    <property type="entry name" value="CXC DOMAIN-CONTAINING PROTEIN-RELATED"/>
    <property type="match status" value="1"/>
</dbReference>
<evidence type="ECO:0000313" key="2">
    <source>
        <dbReference type="EMBL" id="KAJ4934249.1"/>
    </source>
</evidence>
<evidence type="ECO:0000313" key="3">
    <source>
        <dbReference type="Proteomes" id="UP001219934"/>
    </source>
</evidence>
<feature type="region of interest" description="Disordered" evidence="1">
    <location>
        <begin position="1461"/>
        <end position="1481"/>
    </location>
</feature>
<accession>A0AAD6B0W2</accession>
<protein>
    <submittedName>
        <fullName evidence="2">Uncharacterized protein</fullName>
    </submittedName>
</protein>
<comment type="caution">
    <text evidence="2">The sequence shown here is derived from an EMBL/GenBank/DDBJ whole genome shotgun (WGS) entry which is preliminary data.</text>
</comment>
<organism evidence="2 3">
    <name type="scientific">Pogonophryne albipinna</name>
    <dbReference type="NCBI Taxonomy" id="1090488"/>
    <lineage>
        <taxon>Eukaryota</taxon>
        <taxon>Metazoa</taxon>
        <taxon>Chordata</taxon>
        <taxon>Craniata</taxon>
        <taxon>Vertebrata</taxon>
        <taxon>Euteleostomi</taxon>
        <taxon>Actinopterygii</taxon>
        <taxon>Neopterygii</taxon>
        <taxon>Teleostei</taxon>
        <taxon>Neoteleostei</taxon>
        <taxon>Acanthomorphata</taxon>
        <taxon>Eupercaria</taxon>
        <taxon>Perciformes</taxon>
        <taxon>Notothenioidei</taxon>
        <taxon>Pogonophryne</taxon>
    </lineage>
</organism>
<dbReference type="PANTHER" id="PTHR46704:SF9">
    <property type="entry name" value="BHLH DOMAIN-CONTAINING PROTEIN"/>
    <property type="match status" value="1"/>
</dbReference>
<feature type="region of interest" description="Disordered" evidence="1">
    <location>
        <begin position="95"/>
        <end position="114"/>
    </location>
</feature>
<sequence>MDSVPEAGTSGTAPKRPRLECLIHCTSQDEDSTLVSPKYIGSWKTLLRAAEIRQHALILDIAKDLPDDVIPPVTYYRKCRSIFTVKKDLDAIITKKDNNPTSEGSRKSARQTPHQSRVYKEECIFCKKTNKYLKGLKTREPLTQCTELRADETIRTAATRKLDNRILAIVSRELVAAEGHYHRSCYRLYTKDAAPVAASSAPDGEDINETNDDGVQYDAAEKQSYSELFSFIREELFLNPAVVPLIDFTARPVSRMNGLGITKVKPSTKKHIRQKLESEFGEALHIIQNDKGKVLLYPDNLSLSKLAKAHQALQAELQVMRSAKTEDSISKAALRMRDDVKKQDDVQAWPPQISEQEQRDVNIPTSVTMFLHTLLTGSTDCTQPSQRVQRLCNSFGQDLVYAITCGKTKPTKHIILPFAVKSLTGNVELVHTLNRLGHGVSYSQVQEIDTALCLQKLSLSEGSVALPRNIHPGVFTTLAWDNIDHLEETVSGEGTSHRDNGIAVQAKVSNPQPPRPMPILEKTKKRSISTDPLLLPTYNTGERAGPPPTHAIEADTTAVIQHSMKKNRVWLLTRMSDTEAQTVSSWTGFNIQVRDEVTVVQDSVGYLPTINAPAPQMSTVNEVLNQSINIMQSLELNTIALYAKAAEVIWKHQQKFKNVIIRMGVFHTICCLISTIGKRFQDAGLRDLCGEAGVIADGSVAGVMECRKYNRAVRLHKLLYEAFMRLAWKGFLPWLETNHSEDMAHLEEALMTTSFLREDITQAAFNEENGSLSAFWMTYVDMVEVLLGLIRASREGDWMLHLASIRAMIPWCFAHDKLNYARYLSYYYAAMSRLHVDHPEVYAHFMRGGFTVQIGSRNPFGRIPVDQTIEETVNKDTQTSGGTRGFSLKPGAVSRYYLTSEYRSFYLRCLRGMIGRDSSQQLNHADLQLPRIKKDEKDVNAFVEVMENSWINPLSHDHTDLVSLSTGIVAPPDVANGLLKAHTMVEAAYQAFKTERLETEQPTVKFHGTLKKKNLKTFQHIKRKTGGKVEGKQVVLKADRNLFGHMILIAQNRKLHIRDVLVHPLGPLPWALSNSDGSLRKTTKAALARELEKNVSPVEDMPEPSACIIDGMSLVQKLKGDDKTFQQLAETALSLALHEGACSRRIDVVFDVYWKTSIKNAERCNRGTTSGTQWKNIAPGHNIHQWRKFLSNPENKMSLVEFLVEQWKQPAKRERLQDKSLYVTCGEACYLITKDHWHEIQDLRSTQEEADTRMLLHARHASGDGYGKTMACPLYQKCGTQNRTRYIDIGKLASSLGEEVCQGLVGLHALTGCDTVSAFAGRGKLSALKHLQENETYQEAFKRLGEAWDVSADLFDKMQDFVCRLYASSSTTSDVNELRYQLFCAQRGEVESSQLPPCKDCLHMHVLRANYQTAIWRRCLVSEPVVPDPKGCGWTTACVCLENQLKCTDMCKLQTCTNQRSEDEDEVAVELDESDTDDEEN</sequence>
<evidence type="ECO:0000256" key="1">
    <source>
        <dbReference type="SAM" id="MobiDB-lite"/>
    </source>
</evidence>
<gene>
    <name evidence="2" type="ORF">JOQ06_007049</name>
</gene>